<gene>
    <name evidence="1" type="ORF">S01H4_19147</name>
</gene>
<evidence type="ECO:0008006" key="2">
    <source>
        <dbReference type="Google" id="ProtNLM"/>
    </source>
</evidence>
<dbReference type="AlphaFoldDB" id="X0YFJ9"/>
<name>X0YFJ9_9ZZZZ</name>
<dbReference type="EMBL" id="BART01008520">
    <property type="protein sequence ID" value="GAG54774.1"/>
    <property type="molecule type" value="Genomic_DNA"/>
</dbReference>
<reference evidence="1" key="1">
    <citation type="journal article" date="2014" name="Front. Microbiol.">
        <title>High frequency of phylogenetically diverse reductive dehalogenase-homologous genes in deep subseafloor sedimentary metagenomes.</title>
        <authorList>
            <person name="Kawai M."/>
            <person name="Futagami T."/>
            <person name="Toyoda A."/>
            <person name="Takaki Y."/>
            <person name="Nishi S."/>
            <person name="Hori S."/>
            <person name="Arai W."/>
            <person name="Tsubouchi T."/>
            <person name="Morono Y."/>
            <person name="Uchiyama I."/>
            <person name="Ito T."/>
            <person name="Fujiyama A."/>
            <person name="Inagaki F."/>
            <person name="Takami H."/>
        </authorList>
    </citation>
    <scope>NUCLEOTIDE SEQUENCE</scope>
    <source>
        <strain evidence="1">Expedition CK06-06</strain>
    </source>
</reference>
<proteinExistence type="predicted"/>
<evidence type="ECO:0000313" key="1">
    <source>
        <dbReference type="EMBL" id="GAG54774.1"/>
    </source>
</evidence>
<comment type="caution">
    <text evidence="1">The sequence shown here is derived from an EMBL/GenBank/DDBJ whole genome shotgun (WGS) entry which is preliminary data.</text>
</comment>
<organism evidence="1">
    <name type="scientific">marine sediment metagenome</name>
    <dbReference type="NCBI Taxonomy" id="412755"/>
    <lineage>
        <taxon>unclassified sequences</taxon>
        <taxon>metagenomes</taxon>
        <taxon>ecological metagenomes</taxon>
    </lineage>
</organism>
<accession>X0YFJ9</accession>
<sequence length="105" mass="12001">MSEEEGEAKIGVFICHCGTNIGGILDVPRITEYAKTLPNVIYAADNLYTCSEAGLREIRDKIKEFKLSRVVVASCTPHKCRNTTTISIIFNIFHLYQFYTRYQFN</sequence>
<protein>
    <recommendedName>
        <fullName evidence="2">F420-non-reducing hydrogenase iron-sulfur subunit D domain-containing protein</fullName>
    </recommendedName>
</protein>